<evidence type="ECO:0000313" key="17">
    <source>
        <dbReference type="Proteomes" id="UP000726170"/>
    </source>
</evidence>
<feature type="domain" description="TsaA-like" evidence="15">
    <location>
        <begin position="140"/>
        <end position="263"/>
    </location>
</feature>
<evidence type="ECO:0000256" key="7">
    <source>
        <dbReference type="ARBA" id="ARBA00022769"/>
    </source>
</evidence>
<dbReference type="RefSeq" id="WP_216438829.1">
    <property type="nucleotide sequence ID" value="NZ_JAHLQF010000002.1"/>
</dbReference>
<proteinExistence type="predicted"/>
<sequence>MDNKNYYDFFLIGQVEIEDNKSKIVINKEYAKGLKFLSLFSHAIIIYSANTKDNVPFSHKVVKVISADEKSGIVCFKGSSDFSEGDFIYDIKPYFPCEDRVKNCSVPEEIHSLQQWKAENINETTVRKGKEGLLAPSGKISSIGNIRKIRGEFFLELSNNTEEYFERLIGYSHIKIFWWFNGFDKSKYRRITECEPPYENAPRTGVFASRSPVRPNPIALTTARIIDFDKKLGRIKVSALDCFDNTPLIEISPYIPSSDRVLAFKVPKWLSHWPEWLDDRVINTSGAQVSLKPSSLDIIKKYSKSNNNKTIKTEDFFKSNENEKIEQRKGIVVKGARQNNLKNIEVTIPYNKITVITGVSGSGKSSLAFDTIFAESQRRFMDSISISDSSLYEQMEKPDFDMICGLPPSISISQKNIGRNPRSTVGTITDIYDFLRTLFATIGVRHCPDCGNTIIPLSVDEITQILLELPFGTAIEITPFKVESPSYKYVLPKKVVEDDALAHHVNKSLEIGSGAIYVRIEDNERVLFQTTEMCYHCNHILFELTPSTFSFNNPESMCPVCSGLGVKMEVDPNLIVSRPHLSILDGASNFWKDLRKFRDKPNANWMKGEILALADEMKIDLEKPWSELPEDFRRQAIWGSDGKEVTFTYKNSNGRSGNITRPVEGAYNSLKRIFSENNGESGKRIANEFMKQSDCDCCHGERLSREGRMVEVAGTRFPQAASMSISELNKWVKELPSMLSDSQLAIADFILKELHKRLCGYIKVGVSYLTLDRSVPTLSGGELQRLRLIKQLGSGITNMLYVLDEPSTGLHPKDHEKLINIIKELRGYGNTVIVVEHDAETMLMADYIIDVGPKAGIHGGRIVAEGTPLQIMKNPNSETGKYLSGERQVTIEKSVLSNECNWIKLNGVRCNNLKNIDVSFPVRGITCVTGVSGSGKSSLVSKSLYPAIENRINGKKDIHQYCDALSGDEYFDKIIHVNQSPIGRTSRSNPATYTGIMDEIRNIFAFTEESKKRGYKTNKFSFNSKEGGCEVCHGEGRVCTPVSFMADIWTQCTVCKGKRYKKDTLQVKYEGKNIYDVLQMNVDEALDFFIDIPKLTQILNTLSEVGLGYIKLGQSALTLSGGEAQRIKLAKELSKNSSGKTLYILDEPTTGLHFSDTQNLLILLEKIRAAGNSIIIIEHNLDVIRNSDWIIDLGPEGGSRGGYVIAQGIPEEVAKVKESYTGKLLKNIL</sequence>
<dbReference type="InterPro" id="IPR017871">
    <property type="entry name" value="ABC_transporter-like_CS"/>
</dbReference>
<evidence type="ECO:0000256" key="4">
    <source>
        <dbReference type="ARBA" id="ARBA00022737"/>
    </source>
</evidence>
<comment type="subcellular location">
    <subcellularLocation>
        <location evidence="1">Cytoplasm</location>
    </subcellularLocation>
</comment>
<dbReference type="PROSITE" id="PS50893">
    <property type="entry name" value="ABC_TRANSPORTER_2"/>
    <property type="match status" value="2"/>
</dbReference>
<dbReference type="PANTHER" id="PTHR43152:SF3">
    <property type="entry name" value="UVRABC SYSTEM PROTEIN A"/>
    <property type="match status" value="1"/>
</dbReference>
<dbReference type="InterPro" id="IPR004602">
    <property type="entry name" value="UvrA"/>
</dbReference>
<gene>
    <name evidence="16" type="primary">uvrA</name>
    <name evidence="16" type="ORF">KQI86_08410</name>
</gene>
<evidence type="ECO:0000256" key="8">
    <source>
        <dbReference type="ARBA" id="ARBA00022771"/>
    </source>
</evidence>
<feature type="domain" description="ABC transporter" evidence="14">
    <location>
        <begin position="611"/>
        <end position="884"/>
    </location>
</feature>
<evidence type="ECO:0000256" key="1">
    <source>
        <dbReference type="ARBA" id="ARBA00004496"/>
    </source>
</evidence>
<evidence type="ECO:0000256" key="3">
    <source>
        <dbReference type="ARBA" id="ARBA00022723"/>
    </source>
</evidence>
<keyword evidence="10" id="KW-0067">ATP-binding</keyword>
<feature type="domain" description="ABC transporter" evidence="14">
    <location>
        <begin position="886"/>
        <end position="1226"/>
    </location>
</feature>
<keyword evidence="6" id="KW-0227">DNA damage</keyword>
<keyword evidence="12" id="KW-0238">DNA-binding</keyword>
<accession>A0ABS6EGP4</accession>
<dbReference type="PROSITE" id="PS51668">
    <property type="entry name" value="TSAA_2"/>
    <property type="match status" value="1"/>
</dbReference>
<dbReference type="Proteomes" id="UP000726170">
    <property type="component" value="Unassembled WGS sequence"/>
</dbReference>
<evidence type="ECO:0000256" key="6">
    <source>
        <dbReference type="ARBA" id="ARBA00022763"/>
    </source>
</evidence>
<reference evidence="16 17" key="1">
    <citation type="submission" date="2021-06" db="EMBL/GenBank/DDBJ databases">
        <authorList>
            <person name="Sun Q."/>
            <person name="Li D."/>
        </authorList>
    </citation>
    <scope>NUCLEOTIDE SEQUENCE [LARGE SCALE GENOMIC DNA]</scope>
    <source>
        <strain evidence="16 17">MSJ-11</strain>
    </source>
</reference>
<dbReference type="PROSITE" id="PS01318">
    <property type="entry name" value="TSAA_1"/>
    <property type="match status" value="1"/>
</dbReference>
<keyword evidence="11" id="KW-0267">Excision nuclease</keyword>
<evidence type="ECO:0000259" key="15">
    <source>
        <dbReference type="PROSITE" id="PS51668"/>
    </source>
</evidence>
<keyword evidence="2" id="KW-0963">Cytoplasm</keyword>
<keyword evidence="17" id="KW-1185">Reference proteome</keyword>
<evidence type="ECO:0000256" key="12">
    <source>
        <dbReference type="ARBA" id="ARBA00023125"/>
    </source>
</evidence>
<evidence type="ECO:0000256" key="2">
    <source>
        <dbReference type="ARBA" id="ARBA00022490"/>
    </source>
</evidence>
<dbReference type="InterPro" id="IPR023368">
    <property type="entry name" value="UPF0066_cons_site"/>
</dbReference>
<organism evidence="16 17">
    <name type="scientific">Clostridium mobile</name>
    <dbReference type="NCBI Taxonomy" id="2841512"/>
    <lineage>
        <taxon>Bacteria</taxon>
        <taxon>Bacillati</taxon>
        <taxon>Bacillota</taxon>
        <taxon>Clostridia</taxon>
        <taxon>Eubacteriales</taxon>
        <taxon>Clostridiaceae</taxon>
        <taxon>Clostridium</taxon>
    </lineage>
</organism>
<dbReference type="PROSITE" id="PS00211">
    <property type="entry name" value="ABC_TRANSPORTER_1"/>
    <property type="match status" value="2"/>
</dbReference>
<evidence type="ECO:0000256" key="5">
    <source>
        <dbReference type="ARBA" id="ARBA00022741"/>
    </source>
</evidence>
<keyword evidence="13" id="KW-0234">DNA repair</keyword>
<dbReference type="InterPro" id="IPR041552">
    <property type="entry name" value="UvrA_DNA-bd"/>
</dbReference>
<dbReference type="Pfam" id="PF01980">
    <property type="entry name" value="TrmO_N"/>
    <property type="match status" value="1"/>
</dbReference>
<keyword evidence="5" id="KW-0547">Nucleotide-binding</keyword>
<dbReference type="EMBL" id="JAHLQF010000002">
    <property type="protein sequence ID" value="MBU5484349.1"/>
    <property type="molecule type" value="Genomic_DNA"/>
</dbReference>
<comment type="caution">
    <text evidence="16">The sequence shown here is derived from an EMBL/GenBank/DDBJ whole genome shotgun (WGS) entry which is preliminary data.</text>
</comment>
<evidence type="ECO:0000256" key="13">
    <source>
        <dbReference type="ARBA" id="ARBA00023204"/>
    </source>
</evidence>
<evidence type="ECO:0000256" key="11">
    <source>
        <dbReference type="ARBA" id="ARBA00022881"/>
    </source>
</evidence>
<dbReference type="InterPro" id="IPR023370">
    <property type="entry name" value="TrmO-like_N"/>
</dbReference>
<keyword evidence="9" id="KW-0862">Zinc</keyword>
<dbReference type="CDD" id="cd03271">
    <property type="entry name" value="ABC_UvrA_II"/>
    <property type="match status" value="1"/>
</dbReference>
<keyword evidence="3" id="KW-0479">Metal-binding</keyword>
<evidence type="ECO:0000313" key="16">
    <source>
        <dbReference type="EMBL" id="MBU5484349.1"/>
    </source>
</evidence>
<dbReference type="InterPro" id="IPR003439">
    <property type="entry name" value="ABC_transporter-like_ATP-bd"/>
</dbReference>
<protein>
    <submittedName>
        <fullName evidence="16">Excinuclease ABC subunit UvrA</fullName>
    </submittedName>
</protein>
<evidence type="ECO:0000256" key="9">
    <source>
        <dbReference type="ARBA" id="ARBA00022833"/>
    </source>
</evidence>
<dbReference type="PANTHER" id="PTHR43152">
    <property type="entry name" value="UVRABC SYSTEM PROTEIN A"/>
    <property type="match status" value="1"/>
</dbReference>
<keyword evidence="4" id="KW-0677">Repeat</keyword>
<evidence type="ECO:0000256" key="10">
    <source>
        <dbReference type="ARBA" id="ARBA00022840"/>
    </source>
</evidence>
<keyword evidence="8" id="KW-0863">Zinc-finger</keyword>
<evidence type="ECO:0000259" key="14">
    <source>
        <dbReference type="PROSITE" id="PS50893"/>
    </source>
</evidence>
<dbReference type="NCBIfam" id="TIGR00630">
    <property type="entry name" value="uvra"/>
    <property type="match status" value="1"/>
</dbReference>
<name>A0ABS6EGP4_9CLOT</name>
<dbReference type="Pfam" id="PF17755">
    <property type="entry name" value="UvrA_DNA-bind"/>
    <property type="match status" value="1"/>
</dbReference>
<keyword evidence="7" id="KW-0228">DNA excision</keyword>